<evidence type="ECO:0000313" key="2">
    <source>
        <dbReference type="EMBL" id="WAQ83538.1"/>
    </source>
</evidence>
<organism evidence="2 3">
    <name type="scientific">Puccinia triticina</name>
    <dbReference type="NCBI Taxonomy" id="208348"/>
    <lineage>
        <taxon>Eukaryota</taxon>
        <taxon>Fungi</taxon>
        <taxon>Dikarya</taxon>
        <taxon>Basidiomycota</taxon>
        <taxon>Pucciniomycotina</taxon>
        <taxon>Pucciniomycetes</taxon>
        <taxon>Pucciniales</taxon>
        <taxon>Pucciniaceae</taxon>
        <taxon>Puccinia</taxon>
    </lineage>
</organism>
<name>A0ABY7CF37_9BASI</name>
<dbReference type="RefSeq" id="XP_053019093.1">
    <property type="nucleotide sequence ID" value="XM_053167924.1"/>
</dbReference>
<gene>
    <name evidence="2" type="ORF">PtA15_3A909</name>
</gene>
<accession>A0ABY7CF37</accession>
<evidence type="ECO:0000313" key="3">
    <source>
        <dbReference type="Proteomes" id="UP001164743"/>
    </source>
</evidence>
<keyword evidence="3" id="KW-1185">Reference proteome</keyword>
<feature type="region of interest" description="Disordered" evidence="1">
    <location>
        <begin position="17"/>
        <end position="65"/>
    </location>
</feature>
<feature type="compositionally biased region" description="Acidic residues" evidence="1">
    <location>
        <begin position="236"/>
        <end position="247"/>
    </location>
</feature>
<proteinExistence type="predicted"/>
<dbReference type="GeneID" id="77808819"/>
<evidence type="ECO:0008006" key="4">
    <source>
        <dbReference type="Google" id="ProtNLM"/>
    </source>
</evidence>
<protein>
    <recommendedName>
        <fullName evidence="4">SAM domain-containing protein</fullName>
    </recommendedName>
</protein>
<dbReference type="Proteomes" id="UP001164743">
    <property type="component" value="Chromosome 3A"/>
</dbReference>
<feature type="region of interest" description="Disordered" evidence="1">
    <location>
        <begin position="212"/>
        <end position="249"/>
    </location>
</feature>
<dbReference type="EMBL" id="CP110423">
    <property type="protein sequence ID" value="WAQ83538.1"/>
    <property type="molecule type" value="Genomic_DNA"/>
</dbReference>
<feature type="compositionally biased region" description="Low complexity" evidence="1">
    <location>
        <begin position="35"/>
        <end position="45"/>
    </location>
</feature>
<reference evidence="2" key="1">
    <citation type="submission" date="2022-10" db="EMBL/GenBank/DDBJ databases">
        <title>Puccinia triticina Genome sequencing and assembly.</title>
        <authorList>
            <person name="Li C."/>
        </authorList>
    </citation>
    <scope>NUCLEOTIDE SEQUENCE</scope>
    <source>
        <strain evidence="2">Pt15</strain>
    </source>
</reference>
<evidence type="ECO:0000256" key="1">
    <source>
        <dbReference type="SAM" id="MobiDB-lite"/>
    </source>
</evidence>
<sequence length="455" mass="50318">MSLSSNQSMVSMYLQSLHHAPGNPQLGHNQDDHSNSSSKSSEYPESPLPHDVISQFPTSAPAQLPTPAPTEVFPFECHISYALYLEQRNQKKEMTWKPAKSNNPKLSFTINPNELAFEEFKKDVASACNAALSGVDKTIAKAGKKGIPAIEWKAFIPNHRVHPKSHPINLANPADYRRWIELISARPTPRRAGVFLSQENPNKKKVKAHHESLVAKTNHRLNVKEGSSNQAGVDNNNDEDMDDDSENEGSVIQDQELYMSQIYGKYGMNKDYDRFNPAYPHPTDDSKYLPLTDGNVRKWADALLARMAGVSLLSPPSDLVFRTVTKKPVAPAPPAGSQTHDLSVISTAVTVLLEKAVEEHRPPQSADTSESNPRCLSPDILRTHTIGDYLAFIGCDSTEVEDLTNILKPNGFNSYKNFGSSHLDNDSLQKLGLSLGIVIRLLDNVANFSRHLKGI</sequence>